<evidence type="ECO:0000256" key="10">
    <source>
        <dbReference type="ARBA" id="ARBA00023136"/>
    </source>
</evidence>
<dbReference type="InterPro" id="IPR018495">
    <property type="entry name" value="Succ_DH_cyt_bsu_CS"/>
</dbReference>
<dbReference type="PANTHER" id="PTHR10978:SF5">
    <property type="entry name" value="SUCCINATE DEHYDROGENASE CYTOCHROME B560 SUBUNIT, MITOCHONDRIAL"/>
    <property type="match status" value="1"/>
</dbReference>
<proteinExistence type="inferred from homology"/>
<feature type="transmembrane region" description="Helical" evidence="13">
    <location>
        <begin position="111"/>
        <end position="131"/>
    </location>
</feature>
<dbReference type="PIRSF" id="PIRSF000178">
    <property type="entry name" value="SDH_cyt_b560"/>
    <property type="match status" value="1"/>
</dbReference>
<dbReference type="PROSITE" id="PS01000">
    <property type="entry name" value="SDH_CYT_1"/>
    <property type="match status" value="1"/>
</dbReference>
<dbReference type="CDD" id="cd03499">
    <property type="entry name" value="SQR_TypeC_SdhC"/>
    <property type="match status" value="1"/>
</dbReference>
<dbReference type="GO" id="GO:0006099">
    <property type="term" value="P:tricarboxylic acid cycle"/>
    <property type="evidence" value="ECO:0007669"/>
    <property type="project" value="InterPro"/>
</dbReference>
<keyword evidence="7 12" id="KW-0479">Metal-binding</keyword>
<comment type="caution">
    <text evidence="14">The sequence shown here is derived from an EMBL/GenBank/DDBJ whole genome shotgun (WGS) entry which is preliminary data.</text>
</comment>
<evidence type="ECO:0000313" key="14">
    <source>
        <dbReference type="EMBL" id="RAK57117.1"/>
    </source>
</evidence>
<evidence type="ECO:0000256" key="3">
    <source>
        <dbReference type="ARBA" id="ARBA00007244"/>
    </source>
</evidence>
<comment type="function">
    <text evidence="1">Membrane-anchoring subunit of succinate dehydrogenase (SDH).</text>
</comment>
<dbReference type="EMBL" id="QFYR01000001">
    <property type="protein sequence ID" value="RAK57117.1"/>
    <property type="molecule type" value="Genomic_DNA"/>
</dbReference>
<dbReference type="NCBIfam" id="TIGR02970">
    <property type="entry name" value="succ_dehyd_cytB"/>
    <property type="match status" value="1"/>
</dbReference>
<dbReference type="OrthoDB" id="9799441at2"/>
<feature type="transmembrane region" description="Helical" evidence="13">
    <location>
        <begin position="32"/>
        <end position="53"/>
    </location>
</feature>
<dbReference type="SUPFAM" id="SSF81343">
    <property type="entry name" value="Fumarate reductase respiratory complex transmembrane subunits"/>
    <property type="match status" value="1"/>
</dbReference>
<evidence type="ECO:0000256" key="8">
    <source>
        <dbReference type="ARBA" id="ARBA00022989"/>
    </source>
</evidence>
<keyword evidence="9 12" id="KW-0408">Iron</keyword>
<evidence type="ECO:0000313" key="15">
    <source>
        <dbReference type="Proteomes" id="UP000249725"/>
    </source>
</evidence>
<comment type="similarity">
    <text evidence="3">Belongs to the cytochrome b560 family.</text>
</comment>
<dbReference type="PROSITE" id="PS01001">
    <property type="entry name" value="SDH_CYT_2"/>
    <property type="match status" value="1"/>
</dbReference>
<evidence type="ECO:0000256" key="7">
    <source>
        <dbReference type="ARBA" id="ARBA00022723"/>
    </source>
</evidence>
<feature type="binding site" description="axial binding residue" evidence="12">
    <location>
        <position position="88"/>
    </location>
    <ligand>
        <name>heme</name>
        <dbReference type="ChEBI" id="CHEBI:30413"/>
        <note>ligand shared with second transmembrane subunit</note>
    </ligand>
    <ligandPart>
        <name>Fe</name>
        <dbReference type="ChEBI" id="CHEBI:18248"/>
    </ligandPart>
</feature>
<evidence type="ECO:0000256" key="9">
    <source>
        <dbReference type="ARBA" id="ARBA00023004"/>
    </source>
</evidence>
<dbReference type="Proteomes" id="UP000249725">
    <property type="component" value="Unassembled WGS sequence"/>
</dbReference>
<keyword evidence="8 13" id="KW-1133">Transmembrane helix</keyword>
<evidence type="ECO:0000256" key="6">
    <source>
        <dbReference type="ARBA" id="ARBA00022692"/>
    </source>
</evidence>
<dbReference type="GO" id="GO:0016020">
    <property type="term" value="C:membrane"/>
    <property type="evidence" value="ECO:0007669"/>
    <property type="project" value="UniProtKB-SubCell"/>
</dbReference>
<evidence type="ECO:0000256" key="1">
    <source>
        <dbReference type="ARBA" id="ARBA00004050"/>
    </source>
</evidence>
<accession>A0A328AR64</accession>
<dbReference type="Gene3D" id="1.20.1300.10">
    <property type="entry name" value="Fumarate reductase/succinate dehydrogenase, transmembrane subunit"/>
    <property type="match status" value="1"/>
</dbReference>
<evidence type="ECO:0000256" key="11">
    <source>
        <dbReference type="ARBA" id="ARBA00025912"/>
    </source>
</evidence>
<evidence type="ECO:0000256" key="12">
    <source>
        <dbReference type="PIRSR" id="PIRSR000178-1"/>
    </source>
</evidence>
<dbReference type="InterPro" id="IPR014314">
    <property type="entry name" value="Succ_DH_cytb556"/>
</dbReference>
<dbReference type="AlphaFoldDB" id="A0A328AR64"/>
<reference evidence="15" key="1">
    <citation type="submission" date="2018-05" db="EMBL/GenBank/DDBJ databases">
        <authorList>
            <person name="Li X."/>
        </authorList>
    </citation>
    <scope>NUCLEOTIDE SEQUENCE [LARGE SCALE GENOMIC DNA]</scope>
    <source>
        <strain evidence="15">YIM 73061</strain>
    </source>
</reference>
<comment type="subcellular location">
    <subcellularLocation>
        <location evidence="2">Membrane</location>
        <topology evidence="2">Multi-pass membrane protein</topology>
    </subcellularLocation>
</comment>
<organism evidence="14 15">
    <name type="scientific">Phenylobacterium deserti</name>
    <dbReference type="NCBI Taxonomy" id="1914756"/>
    <lineage>
        <taxon>Bacteria</taxon>
        <taxon>Pseudomonadati</taxon>
        <taxon>Pseudomonadota</taxon>
        <taxon>Alphaproteobacteria</taxon>
        <taxon>Caulobacterales</taxon>
        <taxon>Caulobacteraceae</taxon>
        <taxon>Phenylobacterium</taxon>
    </lineage>
</organism>
<dbReference type="RefSeq" id="WP_111513569.1">
    <property type="nucleotide sequence ID" value="NZ_QFYR01000001.1"/>
</dbReference>
<evidence type="ECO:0000256" key="5">
    <source>
        <dbReference type="ARBA" id="ARBA00022617"/>
    </source>
</evidence>
<dbReference type="Pfam" id="PF01127">
    <property type="entry name" value="Sdh_cyt"/>
    <property type="match status" value="1"/>
</dbReference>
<keyword evidence="5 12" id="KW-0349">Heme</keyword>
<name>A0A328AR64_9CAUL</name>
<comment type="cofactor">
    <cofactor evidence="12">
        <name>heme</name>
        <dbReference type="ChEBI" id="CHEBI:30413"/>
    </cofactor>
    <text evidence="12">The heme is bound between the two transmembrane subunits.</text>
</comment>
<dbReference type="GO" id="GO:0009055">
    <property type="term" value="F:electron transfer activity"/>
    <property type="evidence" value="ECO:0007669"/>
    <property type="project" value="InterPro"/>
</dbReference>
<dbReference type="InterPro" id="IPR034804">
    <property type="entry name" value="SQR/QFR_C/D"/>
</dbReference>
<evidence type="ECO:0000256" key="2">
    <source>
        <dbReference type="ARBA" id="ARBA00004141"/>
    </source>
</evidence>
<dbReference type="PANTHER" id="PTHR10978">
    <property type="entry name" value="SUCCINATE DEHYDROGENASE CYTOCHROME B560 SUBUNIT"/>
    <property type="match status" value="1"/>
</dbReference>
<feature type="transmembrane region" description="Helical" evidence="13">
    <location>
        <begin position="73"/>
        <end position="90"/>
    </location>
</feature>
<keyword evidence="10 13" id="KW-0472">Membrane</keyword>
<keyword evidence="6 13" id="KW-0812">Transmembrane</keyword>
<evidence type="ECO:0000256" key="4">
    <source>
        <dbReference type="ARBA" id="ARBA00020076"/>
    </source>
</evidence>
<protein>
    <recommendedName>
        <fullName evidence="4">Succinate dehydrogenase cytochrome b556 subunit</fullName>
    </recommendedName>
</protein>
<dbReference type="GO" id="GO:0046872">
    <property type="term" value="F:metal ion binding"/>
    <property type="evidence" value="ECO:0007669"/>
    <property type="project" value="UniProtKB-KW"/>
</dbReference>
<comment type="subunit">
    <text evidence="11">Part of an enzyme complex containing four subunits: a flavoprotein, an iron-sulfur protein, plus two membrane-anchoring proteins, SdhC and SdhD. The complex can form homotrimers.</text>
</comment>
<evidence type="ECO:0000256" key="13">
    <source>
        <dbReference type="SAM" id="Phobius"/>
    </source>
</evidence>
<gene>
    <name evidence="14" type="primary">sdhC</name>
    <name evidence="14" type="ORF">DJ018_03940</name>
</gene>
<sequence>MTDATRAPKLRERPMSPHLQVWRWHITMATSILHRATGVALYVGALIAAAWAIALANGPESYATFKSLLGSPLGKLVMFGLTVSFFYHLANGIRHLVWDTGHGLDVKSANFSAVVCLAFTVAASIAVWVIAAMTGAL</sequence>
<keyword evidence="15" id="KW-1185">Reference proteome</keyword>
<dbReference type="InterPro" id="IPR000701">
    <property type="entry name" value="SuccDH_FuR_B_TM-su"/>
</dbReference>